<dbReference type="PROSITE" id="PS50405">
    <property type="entry name" value="GST_CTER"/>
    <property type="match status" value="1"/>
</dbReference>
<dbReference type="SUPFAM" id="SSF52833">
    <property type="entry name" value="Thioredoxin-like"/>
    <property type="match status" value="1"/>
</dbReference>
<evidence type="ECO:0000259" key="2">
    <source>
        <dbReference type="PROSITE" id="PS50405"/>
    </source>
</evidence>
<feature type="domain" description="GST C-terminal" evidence="2">
    <location>
        <begin position="83"/>
        <end position="203"/>
    </location>
</feature>
<reference evidence="3" key="1">
    <citation type="journal article" date="2021" name="Front. Microbiol.">
        <title>Comprehensive Comparative Genomics and Phenotyping of Methylobacterium Species.</title>
        <authorList>
            <person name="Alessa O."/>
            <person name="Ogura Y."/>
            <person name="Fujitani Y."/>
            <person name="Takami H."/>
            <person name="Hayashi T."/>
            <person name="Sahin N."/>
            <person name="Tani A."/>
        </authorList>
    </citation>
    <scope>NUCLEOTIDE SEQUENCE</scope>
    <source>
        <strain evidence="3">KCTC 52305</strain>
    </source>
</reference>
<dbReference type="Pfam" id="PF13410">
    <property type="entry name" value="GST_C_2"/>
    <property type="match status" value="1"/>
</dbReference>
<dbReference type="Gene3D" id="1.20.1050.10">
    <property type="match status" value="1"/>
</dbReference>
<evidence type="ECO:0000313" key="4">
    <source>
        <dbReference type="Proteomes" id="UP001055167"/>
    </source>
</evidence>
<keyword evidence="4" id="KW-1185">Reference proteome</keyword>
<dbReference type="EMBL" id="BPQH01000014">
    <property type="protein sequence ID" value="GJD51603.1"/>
    <property type="molecule type" value="Genomic_DNA"/>
</dbReference>
<dbReference type="PANTHER" id="PTHR44051">
    <property type="entry name" value="GLUTATHIONE S-TRANSFERASE-RELATED"/>
    <property type="match status" value="1"/>
</dbReference>
<dbReference type="InterPro" id="IPR004045">
    <property type="entry name" value="Glutathione_S-Trfase_N"/>
</dbReference>
<dbReference type="SUPFAM" id="SSF47616">
    <property type="entry name" value="GST C-terminal domain-like"/>
    <property type="match status" value="1"/>
</dbReference>
<dbReference type="InterPro" id="IPR036282">
    <property type="entry name" value="Glutathione-S-Trfase_C_sf"/>
</dbReference>
<organism evidence="3 4">
    <name type="scientific">Methylobacterium crusticola</name>
    <dbReference type="NCBI Taxonomy" id="1697972"/>
    <lineage>
        <taxon>Bacteria</taxon>
        <taxon>Pseudomonadati</taxon>
        <taxon>Pseudomonadota</taxon>
        <taxon>Alphaproteobacteria</taxon>
        <taxon>Hyphomicrobiales</taxon>
        <taxon>Methylobacteriaceae</taxon>
        <taxon>Methylobacterium</taxon>
    </lineage>
</organism>
<proteinExistence type="predicted"/>
<dbReference type="PROSITE" id="PS50404">
    <property type="entry name" value="GST_NTER"/>
    <property type="match status" value="1"/>
</dbReference>
<accession>A0ABQ4R222</accession>
<dbReference type="PANTHER" id="PTHR44051:SF2">
    <property type="entry name" value="HYPOTHETICAL GLUTATHIONE S-TRANSFERASE LIKE PROTEIN"/>
    <property type="match status" value="1"/>
</dbReference>
<protein>
    <submittedName>
        <fullName evidence="3">Glutathione S-transferase GST-4.5</fullName>
    </submittedName>
</protein>
<dbReference type="InterPro" id="IPR010987">
    <property type="entry name" value="Glutathione-S-Trfase_C-like"/>
</dbReference>
<dbReference type="SFLD" id="SFLDG00358">
    <property type="entry name" value="Main_(cytGST)"/>
    <property type="match status" value="1"/>
</dbReference>
<dbReference type="Proteomes" id="UP001055167">
    <property type="component" value="Unassembled WGS sequence"/>
</dbReference>
<dbReference type="InterPro" id="IPR040079">
    <property type="entry name" value="Glutathione_S-Trfase"/>
</dbReference>
<reference evidence="3" key="2">
    <citation type="submission" date="2021-08" db="EMBL/GenBank/DDBJ databases">
        <authorList>
            <person name="Tani A."/>
            <person name="Ola A."/>
            <person name="Ogura Y."/>
            <person name="Katsura K."/>
            <person name="Hayashi T."/>
        </authorList>
    </citation>
    <scope>NUCLEOTIDE SEQUENCE</scope>
    <source>
        <strain evidence="3">KCTC 52305</strain>
    </source>
</reference>
<dbReference type="SFLD" id="SFLDS00019">
    <property type="entry name" value="Glutathione_Transferase_(cytos"/>
    <property type="match status" value="1"/>
</dbReference>
<gene>
    <name evidence="3" type="primary">gst_2</name>
    <name evidence="3" type="ORF">OPKNFCMD_4358</name>
</gene>
<comment type="caution">
    <text evidence="3">The sequence shown here is derived from an EMBL/GenBank/DDBJ whole genome shotgun (WGS) entry which is preliminary data.</text>
</comment>
<dbReference type="RefSeq" id="WP_128565070.1">
    <property type="nucleotide sequence ID" value="NZ_BPQH01000014.1"/>
</dbReference>
<feature type="domain" description="GST N-terminal" evidence="1">
    <location>
        <begin position="1"/>
        <end position="81"/>
    </location>
</feature>
<dbReference type="InterPro" id="IPR036249">
    <property type="entry name" value="Thioredoxin-like_sf"/>
</dbReference>
<sequence length="203" mass="22547">MEIYGDDKSGNCLKVKYVADRLGLAYTWVPVDIMRGESRTPDYLARFPAGQVPGVAFPDGRCLAQSNAIIRHLARGSALLPDEAWTQAKIDEWLFWEQYSHEPTIAVCRFHMRYRGEPAETRDPRKVAGGEAALDLMERHLTAAAWLAGDAFTIADVALFAYTQFADEGGFDLEPRPAVRAWLARCIEALGLRRDHPAAVAGL</sequence>
<dbReference type="Gene3D" id="3.40.30.10">
    <property type="entry name" value="Glutaredoxin"/>
    <property type="match status" value="1"/>
</dbReference>
<evidence type="ECO:0000259" key="1">
    <source>
        <dbReference type="PROSITE" id="PS50404"/>
    </source>
</evidence>
<evidence type="ECO:0000313" key="3">
    <source>
        <dbReference type="EMBL" id="GJD51603.1"/>
    </source>
</evidence>
<name>A0ABQ4R222_9HYPH</name>
<dbReference type="Pfam" id="PF02798">
    <property type="entry name" value="GST_N"/>
    <property type="match status" value="1"/>
</dbReference>